<evidence type="ECO:0000256" key="3">
    <source>
        <dbReference type="ARBA" id="ARBA00022553"/>
    </source>
</evidence>
<evidence type="ECO:0000256" key="5">
    <source>
        <dbReference type="ARBA" id="ARBA00022741"/>
    </source>
</evidence>
<dbReference type="AlphaFoldDB" id="K6FJ04"/>
<dbReference type="PANTHER" id="PTHR43047">
    <property type="entry name" value="TWO-COMPONENT HISTIDINE PROTEIN KINASE"/>
    <property type="match status" value="1"/>
</dbReference>
<dbReference type="Gene3D" id="3.30.565.10">
    <property type="entry name" value="Histidine kinase-like ATPase, C-terminal domain"/>
    <property type="match status" value="1"/>
</dbReference>
<comment type="catalytic activity">
    <reaction evidence="1">
        <text>ATP + protein L-histidine = ADP + protein N-phospho-L-histidine.</text>
        <dbReference type="EC" id="2.7.13.3"/>
    </reaction>
</comment>
<evidence type="ECO:0000256" key="10">
    <source>
        <dbReference type="ARBA" id="ARBA00068150"/>
    </source>
</evidence>
<evidence type="ECO:0000259" key="12">
    <source>
        <dbReference type="PROSITE" id="PS50109"/>
    </source>
</evidence>
<dbReference type="Proteomes" id="UP000006272">
    <property type="component" value="Unassembled WGS sequence"/>
</dbReference>
<reference evidence="15 16" key="1">
    <citation type="submission" date="2012-07" db="EMBL/GenBank/DDBJ databases">
        <title>Draft genome sequence of Desulfovibrio magneticus str. Maddingley MBC34 obtained from a metagenomic sequence of a methanogenic enrichment isolated from coal-seam formation water in Victoria, Australia.</title>
        <authorList>
            <person name="Greenfield P."/>
            <person name="Hendry P."/>
            <person name="Li D."/>
            <person name="Rosewarne C.P."/>
            <person name="Tran-Dinh N."/>
            <person name="Elbourne L.D.H."/>
            <person name="Paulsen I.T."/>
            <person name="Midgley D.J."/>
        </authorList>
    </citation>
    <scope>NUCLEOTIDE SEQUENCE [LARGE SCALE GENOMIC DNA]</scope>
    <source>
        <strain evidence="16">Maddingley MBC34</strain>
    </source>
</reference>
<feature type="domain" description="PAS" evidence="13">
    <location>
        <begin position="351"/>
        <end position="421"/>
    </location>
</feature>
<dbReference type="SUPFAM" id="SSF55874">
    <property type="entry name" value="ATPase domain of HSP90 chaperone/DNA topoisomerase II/histidine kinase"/>
    <property type="match status" value="1"/>
</dbReference>
<feature type="transmembrane region" description="Helical" evidence="11">
    <location>
        <begin position="183"/>
        <end position="205"/>
    </location>
</feature>
<dbReference type="SMART" id="SM00387">
    <property type="entry name" value="HATPase_c"/>
    <property type="match status" value="1"/>
</dbReference>
<accession>K6FJ04</accession>
<dbReference type="InterPro" id="IPR036890">
    <property type="entry name" value="HATPase_C_sf"/>
</dbReference>
<evidence type="ECO:0000256" key="1">
    <source>
        <dbReference type="ARBA" id="ARBA00000085"/>
    </source>
</evidence>
<dbReference type="InterPro" id="IPR036097">
    <property type="entry name" value="HisK_dim/P_sf"/>
</dbReference>
<dbReference type="PANTHER" id="PTHR43047:SF78">
    <property type="entry name" value="SENSORY_REGULATORY PROTEIN RPFC"/>
    <property type="match status" value="1"/>
</dbReference>
<dbReference type="Gene3D" id="3.30.450.20">
    <property type="entry name" value="PAS domain"/>
    <property type="match status" value="2"/>
</dbReference>
<dbReference type="InterPro" id="IPR003594">
    <property type="entry name" value="HATPase_dom"/>
</dbReference>
<dbReference type="InterPro" id="IPR013655">
    <property type="entry name" value="PAS_fold_3"/>
</dbReference>
<keyword evidence="6" id="KW-0418">Kinase</keyword>
<sequence>MPKAKQPSRPFPLIRGLSLIAVALALYGVLGWLVIAANRDAAAIRDVVLVADNALSAIEAATGEMQALTLVVAARDDATALSAYRRQADNVAQQLETLRRLADEAPNLYNIADLEASLRPVAAAQVQAQVLAARGRLLDAWDLLHAHAYRTDTDALGHCLADCEASVKASLDALLAVRDRHAAAGLAAIALATPILALGSLLLLFRAARVSRANDEARAELAASERRFRGTFELAAVGIAHVGLSGRFLRVNARFQDITGYSAAELDQLDFTTITYPDDRDADREHVQDLLSGRLATSSLDKRYVRKDGSLVWITLTVSLVRDDDGGPLYFISVIADITGRKAAEAAARDNAAAVRELLDAASDRVVMADASGRVLAVNAAAAEGIGQPSVALVGRTFAEIFPGTVGEHRLAQLRRAVEIGRRVRFTDERAGILFDIIMAPLPTPPGSAPRAAMFARDATAMIRARQAAEAASQAKSDFLANVSHELRTPLNGIIGMGQVLAGSDLDPDQRQCLDDIQQAAGALLRLVENLLDLSRLESDRLALDNHPFVLSSILQGVEAALAPLAQEKGLKLSTDIGGDVPQLLCGDGDKLRQTLTNLVGNAVKFTPSGSVAIEASRAQPRLQAGPEGETVEVEFAVRDTGIGIAKADQERIFERFTQADASSTRRFGGTGLGLAISRGLVEAMGGKLTVDSAPGQGSVFRFRLRFGLLPEDTATAPDRPF</sequence>
<dbReference type="InterPro" id="IPR013656">
    <property type="entry name" value="PAS_4"/>
</dbReference>
<dbReference type="PROSITE" id="PS50113">
    <property type="entry name" value="PAC"/>
    <property type="match status" value="1"/>
</dbReference>
<organism evidence="15 16">
    <name type="scientific">Solidesulfovibrio magneticus str. Maddingley MBC34</name>
    <dbReference type="NCBI Taxonomy" id="1206767"/>
    <lineage>
        <taxon>Bacteria</taxon>
        <taxon>Pseudomonadati</taxon>
        <taxon>Thermodesulfobacteriota</taxon>
        <taxon>Desulfovibrionia</taxon>
        <taxon>Desulfovibrionales</taxon>
        <taxon>Desulfovibrionaceae</taxon>
        <taxon>Solidesulfovibrio</taxon>
    </lineage>
</organism>
<evidence type="ECO:0000256" key="6">
    <source>
        <dbReference type="ARBA" id="ARBA00022777"/>
    </source>
</evidence>
<dbReference type="EMBL" id="ALAO01000239">
    <property type="protein sequence ID" value="EKO38532.1"/>
    <property type="molecule type" value="Genomic_DNA"/>
</dbReference>
<keyword evidence="11" id="KW-1133">Transmembrane helix</keyword>
<keyword evidence="11" id="KW-0812">Transmembrane</keyword>
<keyword evidence="7" id="KW-0067">ATP-binding</keyword>
<proteinExistence type="predicted"/>
<evidence type="ECO:0000313" key="15">
    <source>
        <dbReference type="EMBL" id="EKO38532.1"/>
    </source>
</evidence>
<protein>
    <recommendedName>
        <fullName evidence="10">Sensory/regulatory protein RpfC</fullName>
        <ecNumber evidence="2">2.7.13.3</ecNumber>
    </recommendedName>
</protein>
<dbReference type="PATRIC" id="fig|1206767.3.peg.2731"/>
<dbReference type="InterPro" id="IPR000014">
    <property type="entry name" value="PAS"/>
</dbReference>
<dbReference type="Pfam" id="PF08447">
    <property type="entry name" value="PAS_3"/>
    <property type="match status" value="1"/>
</dbReference>
<dbReference type="SMART" id="SM00388">
    <property type="entry name" value="HisKA"/>
    <property type="match status" value="1"/>
</dbReference>
<keyword evidence="4" id="KW-0808">Transferase</keyword>
<dbReference type="FunFam" id="1.10.287.130:FF:000002">
    <property type="entry name" value="Two-component osmosensing histidine kinase"/>
    <property type="match status" value="1"/>
</dbReference>
<dbReference type="InterPro" id="IPR005467">
    <property type="entry name" value="His_kinase_dom"/>
</dbReference>
<comment type="subunit">
    <text evidence="9">At low DSF concentrations, interacts with RpfF.</text>
</comment>
<evidence type="ECO:0000256" key="11">
    <source>
        <dbReference type="SAM" id="Phobius"/>
    </source>
</evidence>
<dbReference type="GO" id="GO:0000155">
    <property type="term" value="F:phosphorelay sensor kinase activity"/>
    <property type="evidence" value="ECO:0007669"/>
    <property type="project" value="InterPro"/>
</dbReference>
<dbReference type="Pfam" id="PF00512">
    <property type="entry name" value="HisKA"/>
    <property type="match status" value="1"/>
</dbReference>
<dbReference type="SUPFAM" id="SSF47384">
    <property type="entry name" value="Homodimeric domain of signal transducing histidine kinase"/>
    <property type="match status" value="1"/>
</dbReference>
<dbReference type="Pfam" id="PF08448">
    <property type="entry name" value="PAS_4"/>
    <property type="match status" value="1"/>
</dbReference>
<evidence type="ECO:0000256" key="2">
    <source>
        <dbReference type="ARBA" id="ARBA00012438"/>
    </source>
</evidence>
<dbReference type="EC" id="2.7.13.3" evidence="2"/>
<dbReference type="CDD" id="cd00130">
    <property type="entry name" value="PAS"/>
    <property type="match status" value="2"/>
</dbReference>
<dbReference type="Pfam" id="PF02518">
    <property type="entry name" value="HATPase_c"/>
    <property type="match status" value="1"/>
</dbReference>
<evidence type="ECO:0000256" key="4">
    <source>
        <dbReference type="ARBA" id="ARBA00022679"/>
    </source>
</evidence>
<dbReference type="PROSITE" id="PS50112">
    <property type="entry name" value="PAS"/>
    <property type="match status" value="2"/>
</dbReference>
<keyword evidence="11" id="KW-0472">Membrane</keyword>
<dbReference type="InterPro" id="IPR035965">
    <property type="entry name" value="PAS-like_dom_sf"/>
</dbReference>
<dbReference type="SMART" id="SM00086">
    <property type="entry name" value="PAC"/>
    <property type="match status" value="1"/>
</dbReference>
<feature type="domain" description="PAS" evidence="13">
    <location>
        <begin position="224"/>
        <end position="294"/>
    </location>
</feature>
<dbReference type="InterPro" id="IPR003661">
    <property type="entry name" value="HisK_dim/P_dom"/>
</dbReference>
<comment type="caution">
    <text evidence="15">The sequence shown here is derived from an EMBL/GenBank/DDBJ whole genome shotgun (WGS) entry which is preliminary data.</text>
</comment>
<dbReference type="PROSITE" id="PS50109">
    <property type="entry name" value="HIS_KIN"/>
    <property type="match status" value="1"/>
</dbReference>
<evidence type="ECO:0000256" key="8">
    <source>
        <dbReference type="ARBA" id="ARBA00023012"/>
    </source>
</evidence>
<evidence type="ECO:0000259" key="13">
    <source>
        <dbReference type="PROSITE" id="PS50112"/>
    </source>
</evidence>
<feature type="domain" description="Histidine kinase" evidence="12">
    <location>
        <begin position="482"/>
        <end position="709"/>
    </location>
</feature>
<gene>
    <name evidence="15" type="ORF">B193_2786</name>
</gene>
<dbReference type="GO" id="GO:0005524">
    <property type="term" value="F:ATP binding"/>
    <property type="evidence" value="ECO:0007669"/>
    <property type="project" value="UniProtKB-KW"/>
</dbReference>
<evidence type="ECO:0000256" key="9">
    <source>
        <dbReference type="ARBA" id="ARBA00064003"/>
    </source>
</evidence>
<evidence type="ECO:0000313" key="16">
    <source>
        <dbReference type="Proteomes" id="UP000006272"/>
    </source>
</evidence>
<dbReference type="CDD" id="cd16922">
    <property type="entry name" value="HATPase_EvgS-ArcB-TorS-like"/>
    <property type="match status" value="1"/>
</dbReference>
<evidence type="ECO:0000259" key="14">
    <source>
        <dbReference type="PROSITE" id="PS50113"/>
    </source>
</evidence>
<name>K6FJ04_9BACT</name>
<dbReference type="InterPro" id="IPR000700">
    <property type="entry name" value="PAS-assoc_C"/>
</dbReference>
<dbReference type="PRINTS" id="PR00344">
    <property type="entry name" value="BCTRLSENSOR"/>
</dbReference>
<dbReference type="CDD" id="cd00082">
    <property type="entry name" value="HisKA"/>
    <property type="match status" value="1"/>
</dbReference>
<feature type="domain" description="PAC" evidence="14">
    <location>
        <begin position="298"/>
        <end position="350"/>
    </location>
</feature>
<dbReference type="Gene3D" id="1.10.287.130">
    <property type="match status" value="1"/>
</dbReference>
<dbReference type="SMART" id="SM00091">
    <property type="entry name" value="PAS"/>
    <property type="match status" value="2"/>
</dbReference>
<feature type="transmembrane region" description="Helical" evidence="11">
    <location>
        <begin position="12"/>
        <end position="35"/>
    </location>
</feature>
<keyword evidence="5" id="KW-0547">Nucleotide-binding</keyword>
<dbReference type="NCBIfam" id="TIGR00229">
    <property type="entry name" value="sensory_box"/>
    <property type="match status" value="2"/>
</dbReference>
<dbReference type="SUPFAM" id="SSF55785">
    <property type="entry name" value="PYP-like sensor domain (PAS domain)"/>
    <property type="match status" value="2"/>
</dbReference>
<dbReference type="FunFam" id="3.30.565.10:FF:000010">
    <property type="entry name" value="Sensor histidine kinase RcsC"/>
    <property type="match status" value="1"/>
</dbReference>
<dbReference type="InterPro" id="IPR001610">
    <property type="entry name" value="PAC"/>
</dbReference>
<evidence type="ECO:0000256" key="7">
    <source>
        <dbReference type="ARBA" id="ARBA00022840"/>
    </source>
</evidence>
<keyword evidence="8" id="KW-0902">Two-component regulatory system</keyword>
<dbReference type="InterPro" id="IPR004358">
    <property type="entry name" value="Sig_transdc_His_kin-like_C"/>
</dbReference>
<keyword evidence="3" id="KW-0597">Phosphoprotein</keyword>